<gene>
    <name evidence="1" type="ORF">O1611_g9317</name>
</gene>
<dbReference type="Proteomes" id="UP001153332">
    <property type="component" value="Unassembled WGS sequence"/>
</dbReference>
<protein>
    <submittedName>
        <fullName evidence="1">Uncharacterized protein</fullName>
    </submittedName>
</protein>
<accession>A0ACC2J9Y9</accession>
<evidence type="ECO:0000313" key="2">
    <source>
        <dbReference type="Proteomes" id="UP001153332"/>
    </source>
</evidence>
<reference evidence="1" key="1">
    <citation type="submission" date="2022-12" db="EMBL/GenBank/DDBJ databases">
        <title>Genome Sequence of Lasiodiplodia mahajangana.</title>
        <authorList>
            <person name="Buettner E."/>
        </authorList>
    </citation>
    <scope>NUCLEOTIDE SEQUENCE</scope>
    <source>
        <strain evidence="1">VT137</strain>
    </source>
</reference>
<comment type="caution">
    <text evidence="1">The sequence shown here is derived from an EMBL/GenBank/DDBJ whole genome shotgun (WGS) entry which is preliminary data.</text>
</comment>
<dbReference type="EMBL" id="JAPUUL010003114">
    <property type="protein sequence ID" value="KAJ8124325.1"/>
    <property type="molecule type" value="Genomic_DNA"/>
</dbReference>
<evidence type="ECO:0000313" key="1">
    <source>
        <dbReference type="EMBL" id="KAJ8124325.1"/>
    </source>
</evidence>
<keyword evidence="2" id="KW-1185">Reference proteome</keyword>
<organism evidence="1 2">
    <name type="scientific">Lasiodiplodia mahajangana</name>
    <dbReference type="NCBI Taxonomy" id="1108764"/>
    <lineage>
        <taxon>Eukaryota</taxon>
        <taxon>Fungi</taxon>
        <taxon>Dikarya</taxon>
        <taxon>Ascomycota</taxon>
        <taxon>Pezizomycotina</taxon>
        <taxon>Dothideomycetes</taxon>
        <taxon>Dothideomycetes incertae sedis</taxon>
        <taxon>Botryosphaeriales</taxon>
        <taxon>Botryosphaeriaceae</taxon>
        <taxon>Lasiodiplodia</taxon>
    </lineage>
</organism>
<proteinExistence type="predicted"/>
<name>A0ACC2J9Y9_9PEZI</name>
<sequence length="530" mass="56818">MSVPAQCLPYPIAIPIGNITLSNGETARGAELAIGHPRQNFAFLPQWPLNNTLVYGTNGYCISGLSETGCTTWRGGQYLPLSSDTRRQPPSNPNPTDGAPYPKTTTYTDVFQLNDNVTIDDFAIDVALSDWQEQGYHPMMALGLGSNSTVLSALKAGNRIASRVWSIFYGLTGGYSNAQLDGVLVLGGYDQAKVSGQGYTLDLQPVPSCSTEIVVTVSDIILHFPNGTDASIVTAAGGGGFPACLVPDYPGLMTLADDPYFEEFQMVTNASITQRSGGQEFWTMLYDDGTDPFMGDMSINIQYGPSIRIPNSELVIPERTIDSSTGMVVANYSRSNLVINSLQEVNKNDISQLGRMFLSSAYVMVNQDSGQFTIWQANPTSFEDLVGVDSTGKEITTFCTNSTTPGTTAPGQTAVSSQNTTPTKLSSGAIAGIVVGAVAALAIVIGVLFWRRRRSRANLVRQPHPQAAPGGVVENPYAYPEYYANEQATSKTDPDMVYGIQSTPDRAELASETSKSMRSSMAGPRFELVG</sequence>